<feature type="domain" description="Glucose-methanol-choline oxidoreductase C-terminal" evidence="1">
    <location>
        <begin position="145"/>
        <end position="191"/>
    </location>
</feature>
<keyword evidence="3" id="KW-1185">Reference proteome</keyword>
<dbReference type="GO" id="GO:0050660">
    <property type="term" value="F:flavin adenine dinucleotide binding"/>
    <property type="evidence" value="ECO:0007669"/>
    <property type="project" value="InterPro"/>
</dbReference>
<protein>
    <recommendedName>
        <fullName evidence="1">Glucose-methanol-choline oxidoreductase C-terminal domain-containing protein</fullName>
    </recommendedName>
</protein>
<gene>
    <name evidence="2" type="ORF">AFUS01_LOCUS37196</name>
</gene>
<accession>A0A8J2L7P3</accession>
<proteinExistence type="predicted"/>
<name>A0A8J2L7P3_9HEXA</name>
<feature type="domain" description="Glucose-methanol-choline oxidoreductase C-terminal" evidence="1">
    <location>
        <begin position="202"/>
        <end position="249"/>
    </location>
</feature>
<evidence type="ECO:0000259" key="1">
    <source>
        <dbReference type="Pfam" id="PF05199"/>
    </source>
</evidence>
<organism evidence="2 3">
    <name type="scientific">Allacma fusca</name>
    <dbReference type="NCBI Taxonomy" id="39272"/>
    <lineage>
        <taxon>Eukaryota</taxon>
        <taxon>Metazoa</taxon>
        <taxon>Ecdysozoa</taxon>
        <taxon>Arthropoda</taxon>
        <taxon>Hexapoda</taxon>
        <taxon>Collembola</taxon>
        <taxon>Symphypleona</taxon>
        <taxon>Sminthuridae</taxon>
        <taxon>Allacma</taxon>
    </lineage>
</organism>
<dbReference type="PANTHER" id="PTHR11552">
    <property type="entry name" value="GLUCOSE-METHANOL-CHOLINE GMC OXIDOREDUCTASE"/>
    <property type="match status" value="1"/>
</dbReference>
<evidence type="ECO:0000313" key="3">
    <source>
        <dbReference type="Proteomes" id="UP000708208"/>
    </source>
</evidence>
<dbReference type="PANTHER" id="PTHR11552:SF147">
    <property type="entry name" value="CHOLINE DEHYDROGENASE, MITOCHONDRIAL"/>
    <property type="match status" value="1"/>
</dbReference>
<dbReference type="Pfam" id="PF05199">
    <property type="entry name" value="GMC_oxred_C"/>
    <property type="match status" value="2"/>
</dbReference>
<dbReference type="AlphaFoldDB" id="A0A8J2L7P3"/>
<dbReference type="Proteomes" id="UP000708208">
    <property type="component" value="Unassembled WGS sequence"/>
</dbReference>
<sequence length="287" mass="32253">MLSGIGPKEHLKSVGIQPKIDLPVGKNLIDHLAVLFMNILINKTAVFVAERDLCIQSLMDYIFNRRGPLTSAMGLVNHAFISTSEVLKAGRDWPDIQIYSVAKGPTPSELASVYGFKQDILERFLEPGATKDQLYFMPTLGRVLSKGEITLKDRNPLSPPLIDPHYLEHPQDVKALVEGMKFVVKLLQTPAFHELNASIVRRMGRTTDPRSVVDSKLRVLDTKGLRVADASIMPELVNGNTNAPTIMIGEKVSDFIRDYWFEQYLICDKLHRFLSGTDNQCFYLKLV</sequence>
<comment type="caution">
    <text evidence="2">The sequence shown here is derived from an EMBL/GenBank/DDBJ whole genome shotgun (WGS) entry which is preliminary data.</text>
</comment>
<dbReference type="InterPro" id="IPR007867">
    <property type="entry name" value="GMC_OxRtase_C"/>
</dbReference>
<reference evidence="2" key="1">
    <citation type="submission" date="2021-06" db="EMBL/GenBank/DDBJ databases">
        <authorList>
            <person name="Hodson N. C."/>
            <person name="Mongue J. A."/>
            <person name="Jaron S. K."/>
        </authorList>
    </citation>
    <scope>NUCLEOTIDE SEQUENCE</scope>
</reference>
<dbReference type="EMBL" id="CAJVCH010542613">
    <property type="protein sequence ID" value="CAG7827197.1"/>
    <property type="molecule type" value="Genomic_DNA"/>
</dbReference>
<dbReference type="InterPro" id="IPR012132">
    <property type="entry name" value="GMC_OxRdtase"/>
</dbReference>
<dbReference type="GO" id="GO:0016614">
    <property type="term" value="F:oxidoreductase activity, acting on CH-OH group of donors"/>
    <property type="evidence" value="ECO:0007669"/>
    <property type="project" value="InterPro"/>
</dbReference>
<dbReference type="OrthoDB" id="269227at2759"/>
<evidence type="ECO:0000313" key="2">
    <source>
        <dbReference type="EMBL" id="CAG7827197.1"/>
    </source>
</evidence>